<feature type="modified residue" description="4-aspartylphosphate" evidence="2">
    <location>
        <position position="57"/>
    </location>
</feature>
<accession>A0AAE3QJT1</accession>
<evidence type="ECO:0000256" key="1">
    <source>
        <dbReference type="ARBA" id="ARBA00022553"/>
    </source>
</evidence>
<dbReference type="PANTHER" id="PTHR44591:SF25">
    <property type="entry name" value="CHEMOTAXIS TWO-COMPONENT RESPONSE REGULATOR"/>
    <property type="match status" value="1"/>
</dbReference>
<evidence type="ECO:0000313" key="4">
    <source>
        <dbReference type="EMBL" id="MDI7925215.1"/>
    </source>
</evidence>
<dbReference type="AlphaFoldDB" id="A0AAE3QJT1"/>
<name>A0AAE3QJT1_9HYPH</name>
<dbReference type="GO" id="GO:0000160">
    <property type="term" value="P:phosphorelay signal transduction system"/>
    <property type="evidence" value="ECO:0007669"/>
    <property type="project" value="InterPro"/>
</dbReference>
<dbReference type="PANTHER" id="PTHR44591">
    <property type="entry name" value="STRESS RESPONSE REGULATOR PROTEIN 1"/>
    <property type="match status" value="1"/>
</dbReference>
<dbReference type="EMBL" id="JALDYZ010000028">
    <property type="protein sequence ID" value="MDI7925215.1"/>
    <property type="molecule type" value="Genomic_DNA"/>
</dbReference>
<dbReference type="PROSITE" id="PS50110">
    <property type="entry name" value="RESPONSE_REGULATORY"/>
    <property type="match status" value="1"/>
</dbReference>
<evidence type="ECO:0000256" key="2">
    <source>
        <dbReference type="PROSITE-ProRule" id="PRU00169"/>
    </source>
</evidence>
<gene>
    <name evidence="4" type="ORF">MRS75_24545</name>
</gene>
<dbReference type="InterPro" id="IPR011006">
    <property type="entry name" value="CheY-like_superfamily"/>
</dbReference>
<evidence type="ECO:0000259" key="3">
    <source>
        <dbReference type="PROSITE" id="PS50110"/>
    </source>
</evidence>
<dbReference type="Gene3D" id="3.40.50.2300">
    <property type="match status" value="1"/>
</dbReference>
<dbReference type="Proteomes" id="UP001161580">
    <property type="component" value="Unassembled WGS sequence"/>
</dbReference>
<dbReference type="Pfam" id="PF00072">
    <property type="entry name" value="Response_reg"/>
    <property type="match status" value="1"/>
</dbReference>
<proteinExistence type="predicted"/>
<comment type="caution">
    <text evidence="4">The sequence shown here is derived from an EMBL/GenBank/DDBJ whole genome shotgun (WGS) entry which is preliminary data.</text>
</comment>
<dbReference type="InterPro" id="IPR001789">
    <property type="entry name" value="Sig_transdc_resp-reg_receiver"/>
</dbReference>
<protein>
    <submittedName>
        <fullName evidence="4">Response regulator</fullName>
    </submittedName>
</protein>
<feature type="domain" description="Response regulatory" evidence="3">
    <location>
        <begin position="8"/>
        <end position="121"/>
    </location>
</feature>
<organism evidence="4 5">
    <name type="scientific">Ferirhizobium litorale</name>
    <dbReference type="NCBI Taxonomy" id="2927786"/>
    <lineage>
        <taxon>Bacteria</taxon>
        <taxon>Pseudomonadati</taxon>
        <taxon>Pseudomonadota</taxon>
        <taxon>Alphaproteobacteria</taxon>
        <taxon>Hyphomicrobiales</taxon>
        <taxon>Rhizobiaceae</taxon>
        <taxon>Ferirhizobium</taxon>
    </lineage>
</organism>
<dbReference type="SMART" id="SM00448">
    <property type="entry name" value="REC"/>
    <property type="match status" value="1"/>
</dbReference>
<dbReference type="InterPro" id="IPR050595">
    <property type="entry name" value="Bact_response_regulator"/>
</dbReference>
<keyword evidence="5" id="KW-1185">Reference proteome</keyword>
<dbReference type="SUPFAM" id="SSF52172">
    <property type="entry name" value="CheY-like"/>
    <property type="match status" value="1"/>
</dbReference>
<reference evidence="4" key="1">
    <citation type="submission" date="2022-03" db="EMBL/GenBank/DDBJ databases">
        <title>Fererhizobium litorale gen. nov., sp. nov., isolated from sandy sediments of the Sea of Japan seashore.</title>
        <authorList>
            <person name="Romanenko L."/>
            <person name="Kurilenko V."/>
            <person name="Otstavnykh N."/>
            <person name="Svetashev V."/>
            <person name="Tekutyeva L."/>
            <person name="Isaeva M."/>
            <person name="Mikhailov V."/>
        </authorList>
    </citation>
    <scope>NUCLEOTIDE SEQUENCE</scope>
    <source>
        <strain evidence="4">KMM 9576</strain>
    </source>
</reference>
<sequence>MQSEKQTTIAIVDDDHFLLESLRDLLETFGVESRIYNSADAFLVSGDLHRVNCVLADVKMPGTSGLDLLHAVVRQCGPPVCIMTSYTDNRTKAIATSSGAVAFLEKPLNSQDLIDFIAHAADR</sequence>
<keyword evidence="1 2" id="KW-0597">Phosphoprotein</keyword>
<dbReference type="RefSeq" id="WP_311794781.1">
    <property type="nucleotide sequence ID" value="NZ_JALDYZ010000028.1"/>
</dbReference>
<evidence type="ECO:0000313" key="5">
    <source>
        <dbReference type="Proteomes" id="UP001161580"/>
    </source>
</evidence>